<proteinExistence type="predicted"/>
<accession>A0A0A9GNE2</accession>
<reference evidence="1" key="1">
    <citation type="submission" date="2014-09" db="EMBL/GenBank/DDBJ databases">
        <authorList>
            <person name="Magalhaes I.L.F."/>
            <person name="Oliveira U."/>
            <person name="Santos F.R."/>
            <person name="Vidigal T.H.D.A."/>
            <person name="Brescovit A.D."/>
            <person name="Santos A.J."/>
        </authorList>
    </citation>
    <scope>NUCLEOTIDE SEQUENCE</scope>
    <source>
        <tissue evidence="1">Shoot tissue taken approximately 20 cm above the soil surface</tissue>
    </source>
</reference>
<organism evidence="1">
    <name type="scientific">Arundo donax</name>
    <name type="common">Giant reed</name>
    <name type="synonym">Donax arundinaceus</name>
    <dbReference type="NCBI Taxonomy" id="35708"/>
    <lineage>
        <taxon>Eukaryota</taxon>
        <taxon>Viridiplantae</taxon>
        <taxon>Streptophyta</taxon>
        <taxon>Embryophyta</taxon>
        <taxon>Tracheophyta</taxon>
        <taxon>Spermatophyta</taxon>
        <taxon>Magnoliopsida</taxon>
        <taxon>Liliopsida</taxon>
        <taxon>Poales</taxon>
        <taxon>Poaceae</taxon>
        <taxon>PACMAD clade</taxon>
        <taxon>Arundinoideae</taxon>
        <taxon>Arundineae</taxon>
        <taxon>Arundo</taxon>
    </lineage>
</organism>
<sequence>MLTNCIQKLLCRERESSTSPPVCHCSL</sequence>
<dbReference type="AlphaFoldDB" id="A0A0A9GNE2"/>
<dbReference type="EMBL" id="GBRH01175723">
    <property type="protein sequence ID" value="JAE22173.1"/>
    <property type="molecule type" value="Transcribed_RNA"/>
</dbReference>
<name>A0A0A9GNE2_ARUDO</name>
<protein>
    <submittedName>
        <fullName evidence="1">Uncharacterized protein</fullName>
    </submittedName>
</protein>
<reference evidence="1" key="2">
    <citation type="journal article" date="2015" name="Data Brief">
        <title>Shoot transcriptome of the giant reed, Arundo donax.</title>
        <authorList>
            <person name="Barrero R.A."/>
            <person name="Guerrero F.D."/>
            <person name="Moolhuijzen P."/>
            <person name="Goolsby J.A."/>
            <person name="Tidwell J."/>
            <person name="Bellgard S.E."/>
            <person name="Bellgard M.I."/>
        </authorList>
    </citation>
    <scope>NUCLEOTIDE SEQUENCE</scope>
    <source>
        <tissue evidence="1">Shoot tissue taken approximately 20 cm above the soil surface</tissue>
    </source>
</reference>
<evidence type="ECO:0000313" key="1">
    <source>
        <dbReference type="EMBL" id="JAE22173.1"/>
    </source>
</evidence>